<organism evidence="1 2">
    <name type="scientific">Phlebiopsis gigantea (strain 11061_1 CR5-6)</name>
    <name type="common">White-rot fungus</name>
    <name type="synonym">Peniophora gigantea</name>
    <dbReference type="NCBI Taxonomy" id="745531"/>
    <lineage>
        <taxon>Eukaryota</taxon>
        <taxon>Fungi</taxon>
        <taxon>Dikarya</taxon>
        <taxon>Basidiomycota</taxon>
        <taxon>Agaricomycotina</taxon>
        <taxon>Agaricomycetes</taxon>
        <taxon>Polyporales</taxon>
        <taxon>Phanerochaetaceae</taxon>
        <taxon>Phlebiopsis</taxon>
    </lineage>
</organism>
<dbReference type="HOGENOM" id="CLU_585385_0_0_1"/>
<name>A0A0C3SCY6_PHLG1</name>
<keyword evidence="2" id="KW-1185">Reference proteome</keyword>
<gene>
    <name evidence="1" type="ORF">PHLGIDRAFT_142557</name>
</gene>
<reference evidence="1 2" key="1">
    <citation type="journal article" date="2014" name="PLoS Genet.">
        <title>Analysis of the Phlebiopsis gigantea genome, transcriptome and secretome provides insight into its pioneer colonization strategies of wood.</title>
        <authorList>
            <person name="Hori C."/>
            <person name="Ishida T."/>
            <person name="Igarashi K."/>
            <person name="Samejima M."/>
            <person name="Suzuki H."/>
            <person name="Master E."/>
            <person name="Ferreira P."/>
            <person name="Ruiz-Duenas F.J."/>
            <person name="Held B."/>
            <person name="Canessa P."/>
            <person name="Larrondo L.F."/>
            <person name="Schmoll M."/>
            <person name="Druzhinina I.S."/>
            <person name="Kubicek C.P."/>
            <person name="Gaskell J.A."/>
            <person name="Kersten P."/>
            <person name="St John F."/>
            <person name="Glasner J."/>
            <person name="Sabat G."/>
            <person name="Splinter BonDurant S."/>
            <person name="Syed K."/>
            <person name="Yadav J."/>
            <person name="Mgbeahuruike A.C."/>
            <person name="Kovalchuk A."/>
            <person name="Asiegbu F.O."/>
            <person name="Lackner G."/>
            <person name="Hoffmeister D."/>
            <person name="Rencoret J."/>
            <person name="Gutierrez A."/>
            <person name="Sun H."/>
            <person name="Lindquist E."/>
            <person name="Barry K."/>
            <person name="Riley R."/>
            <person name="Grigoriev I.V."/>
            <person name="Henrissat B."/>
            <person name="Kues U."/>
            <person name="Berka R.M."/>
            <person name="Martinez A.T."/>
            <person name="Covert S.F."/>
            <person name="Blanchette R.A."/>
            <person name="Cullen D."/>
        </authorList>
    </citation>
    <scope>NUCLEOTIDE SEQUENCE [LARGE SCALE GENOMIC DNA]</scope>
    <source>
        <strain evidence="1 2">11061_1 CR5-6</strain>
    </source>
</reference>
<accession>A0A0C3SCY6</accession>
<protein>
    <recommendedName>
        <fullName evidence="3">F-box domain-containing protein</fullName>
    </recommendedName>
</protein>
<dbReference type="AlphaFoldDB" id="A0A0C3SCY6"/>
<proteinExistence type="predicted"/>
<dbReference type="Proteomes" id="UP000053257">
    <property type="component" value="Unassembled WGS sequence"/>
</dbReference>
<evidence type="ECO:0000313" key="2">
    <source>
        <dbReference type="Proteomes" id="UP000053257"/>
    </source>
</evidence>
<evidence type="ECO:0008006" key="3">
    <source>
        <dbReference type="Google" id="ProtNLM"/>
    </source>
</evidence>
<evidence type="ECO:0000313" key="1">
    <source>
        <dbReference type="EMBL" id="KIP11327.1"/>
    </source>
</evidence>
<dbReference type="OrthoDB" id="2915574at2759"/>
<sequence>MQLPLPAEILDEIFSYLDSDGDCQTLSSCSLVRRANWLPVASRRLFRSLLFHAAIAYAPGYSGRRVRLATFKDFLAFLKTCERASVYTRSLTLSGRISSGYRGPHSTGPIRSAQLSLDVLVDILRHLPKLRDLTIKSVAICPPSMFFFPPTRPTFSLVNLEFDYQALYTSALYPTLPMAFHLPDIISLFSSLDTLTMWSVPELRSAPETTFTLRSASREKTRLKTLKLGGSGSSNITHYLSSLSKLLSPGCVRYAHIHWIDRSPCSINSNAVETFLEGPGARVNRFTWDIATSPSLDHTTATEELPALPLPALSRNPALMSLSLTRRLIIDPARLLGNQRAFESVINVLLSTSPKRRSRETVLRRIRLVLVLEFHNTMDPFNPPDTPRHPDRAVVHLIRQLRWDRLDEIVVALGWDSDEAAKTVEGALCGISVEFQLPSLLCDVAAQARDIIITSVSRRTRDFLFMI</sequence>
<dbReference type="EMBL" id="KN840447">
    <property type="protein sequence ID" value="KIP11327.1"/>
    <property type="molecule type" value="Genomic_DNA"/>
</dbReference>